<evidence type="ECO:0008006" key="2">
    <source>
        <dbReference type="Google" id="ProtNLM"/>
    </source>
</evidence>
<dbReference type="AlphaFoldDB" id="D5ADH4"/>
<protein>
    <recommendedName>
        <fullName evidence="2">Aminotransferase-like plant mobile domain-containing protein</fullName>
    </recommendedName>
</protein>
<accession>D5ADH4</accession>
<name>D5ADH4_PICSI</name>
<sequence length="198" mass="23092">MFKIQEFPINVEDQNQIRIFKNIWRSELHRVAAHPSVLPCADTIAWIIEHVDLQNRYILNTRGEPIASFQGSDLAKYYHLENGTQKLDDELLNKFPYKANDLFKIWCKPDVVFKHRQSRNYPTTGLKAPYQYIVAMLCRLYGKKDASKFTFLPMPLIYYCANEGMKFNWADILSKNLAEAITFVKNMVICCTPCEKAN</sequence>
<proteinExistence type="evidence at transcript level"/>
<reference evidence="1" key="1">
    <citation type="submission" date="2010-04" db="EMBL/GenBank/DDBJ databases">
        <authorList>
            <person name="Reid K.E."/>
            <person name="Liao N."/>
            <person name="Chan S."/>
            <person name="Docking R."/>
            <person name="Taylor G."/>
            <person name="Moore R."/>
            <person name="Mayo M."/>
            <person name="Munro S."/>
            <person name="King J."/>
            <person name="Yanchuk A."/>
            <person name="Holt R."/>
            <person name="Jones S."/>
            <person name="Marra M."/>
            <person name="Ritland C.E."/>
            <person name="Ritland K."/>
            <person name="Bohlmann J."/>
        </authorList>
    </citation>
    <scope>NUCLEOTIDE SEQUENCE</scope>
    <source>
        <tissue evidence="1">Bud</tissue>
    </source>
</reference>
<evidence type="ECO:0000313" key="1">
    <source>
        <dbReference type="EMBL" id="ADE77593.1"/>
    </source>
</evidence>
<organism evidence="1">
    <name type="scientific">Picea sitchensis</name>
    <name type="common">Sitka spruce</name>
    <name type="synonym">Pinus sitchensis</name>
    <dbReference type="NCBI Taxonomy" id="3332"/>
    <lineage>
        <taxon>Eukaryota</taxon>
        <taxon>Viridiplantae</taxon>
        <taxon>Streptophyta</taxon>
        <taxon>Embryophyta</taxon>
        <taxon>Tracheophyta</taxon>
        <taxon>Spermatophyta</taxon>
        <taxon>Pinopsida</taxon>
        <taxon>Pinidae</taxon>
        <taxon>Conifers I</taxon>
        <taxon>Pinales</taxon>
        <taxon>Pinaceae</taxon>
        <taxon>Picea</taxon>
    </lineage>
</organism>
<dbReference type="EMBL" id="BT124336">
    <property type="protein sequence ID" value="ADE77593.1"/>
    <property type="molecule type" value="mRNA"/>
</dbReference>